<keyword evidence="1" id="KW-0472">Membrane</keyword>
<dbReference type="Pfam" id="PF07254">
    <property type="entry name" value="Cpta_toxin"/>
    <property type="match status" value="1"/>
</dbReference>
<name>A0AA95H4M8_9GAMM</name>
<dbReference type="AlphaFoldDB" id="A0AA95H4M8"/>
<keyword evidence="1" id="KW-0812">Transmembrane</keyword>
<dbReference type="EMBL" id="CP124755">
    <property type="protein sequence ID" value="WGZ89710.1"/>
    <property type="molecule type" value="Genomic_DNA"/>
</dbReference>
<evidence type="ECO:0000256" key="1">
    <source>
        <dbReference type="SAM" id="Phobius"/>
    </source>
</evidence>
<dbReference type="KEGG" id="tdu:QJT80_09365"/>
<protein>
    <submittedName>
        <fullName evidence="2">Protein YgfX</fullName>
    </submittedName>
</protein>
<reference evidence="2" key="1">
    <citation type="journal article" date="2023" name="Int. J. Mol. Sci.">
        <title>Metagenomics Revealed a New Genus 'Candidatus Thiocaldithrix dubininis' gen. nov., sp. nov. and a New Species 'Candidatus Thiothrix putei' sp. nov. in the Family Thiotrichaceae, Some Members of Which Have Traits of Both Na+- and H+-Motive Energetics.</title>
        <authorList>
            <person name="Ravin N.V."/>
            <person name="Muntyan M.S."/>
            <person name="Smolyakov D.D."/>
            <person name="Rudenko T.S."/>
            <person name="Beletsky A.V."/>
            <person name="Mardanov A.V."/>
            <person name="Grabovich M.Y."/>
        </authorList>
    </citation>
    <scope>NUCLEOTIDE SEQUENCE</scope>
    <source>
        <strain evidence="2">GKL-01</strain>
    </source>
</reference>
<gene>
    <name evidence="2" type="ORF">QJT80_09365</name>
</gene>
<dbReference type="InterPro" id="IPR009883">
    <property type="entry name" value="YgfX"/>
</dbReference>
<reference evidence="2" key="2">
    <citation type="submission" date="2023-04" db="EMBL/GenBank/DDBJ databases">
        <authorList>
            <person name="Beletskiy A.V."/>
            <person name="Mardanov A.V."/>
            <person name="Ravin N.V."/>
        </authorList>
    </citation>
    <scope>NUCLEOTIDE SEQUENCE</scope>
    <source>
        <strain evidence="2">GKL-01</strain>
    </source>
</reference>
<sequence>MSNKLPPLHVQAEVSRLLQGFLLTTHSLSGLIILFLPHTAGWVKTLLLLLVLASLQYYWRLHIQRKAKRSVLSLSLYEPNTARLYTPQGAQFVSLDNSSFISAYCMVLNWRTQANKLHTLILFRDSIAPSLWRELYIRLRFA</sequence>
<organism evidence="2">
    <name type="scientific">Candidatus Thiocaldithrix dubininis</name>
    <dbReference type="NCBI Taxonomy" id="3080823"/>
    <lineage>
        <taxon>Bacteria</taxon>
        <taxon>Pseudomonadati</taxon>
        <taxon>Pseudomonadota</taxon>
        <taxon>Gammaproteobacteria</taxon>
        <taxon>Thiotrichales</taxon>
        <taxon>Thiotrichaceae</taxon>
        <taxon>Candidatus Thiocaldithrix</taxon>
    </lineage>
</organism>
<evidence type="ECO:0000313" key="2">
    <source>
        <dbReference type="EMBL" id="WGZ89710.1"/>
    </source>
</evidence>
<dbReference type="Proteomes" id="UP001300672">
    <property type="component" value="Chromosome"/>
</dbReference>
<keyword evidence="1" id="KW-1133">Transmembrane helix</keyword>
<accession>A0AA95H4M8</accession>
<feature type="transmembrane region" description="Helical" evidence="1">
    <location>
        <begin position="42"/>
        <end position="59"/>
    </location>
</feature>
<proteinExistence type="predicted"/>